<dbReference type="InterPro" id="IPR032834">
    <property type="entry name" value="NatK-like_C"/>
</dbReference>
<gene>
    <name evidence="3" type="ORF">DOK78_000519</name>
</gene>
<feature type="transmembrane region" description="Helical" evidence="1">
    <location>
        <begin position="140"/>
        <end position="158"/>
    </location>
</feature>
<sequence>MFYLLVASSVIQIFCNFLILDKLPILKKYNLFLSSIILIISFNLSIYISQIDTLVLFVLLFSLSYMNNRTQMFGKILFHFAIAYFVVFSFNYLFTDIVIKIILSENSLLMFLWFCFTLTLNISLAFFIRRFLLSKLTNKLSLFGGYILFTLVFSYQLYKLSEYVQISPTDLKLDTLLRIFNIFIILLVISGIISIVMVKRHQKLALETQKKEIEYQSMQLYTAELNKQYQEIRKFRHDYINILSSMESYMELEQMSELKDYYHQHIQPTRAIFSEHFTKLNDLQKIEDPAIRSIFMTKLVLAQEKNISVQLEISELIQLPDSIDPVILVRIFGILLDNAIEELTILNKGELEIAIFKLEQDTIFIIQNTARVNIEPLHQLKTNGFSTKGNHRGIGLSTVDNLIKQVPNLLLETIIENQLFTQKLTILTDRYHKLPN</sequence>
<feature type="transmembrane region" description="Helical" evidence="1">
    <location>
        <begin position="178"/>
        <end position="198"/>
    </location>
</feature>
<evidence type="ECO:0000313" key="3">
    <source>
        <dbReference type="EMBL" id="WYJ75931.1"/>
    </source>
</evidence>
<keyword evidence="1" id="KW-0472">Membrane</keyword>
<keyword evidence="4" id="KW-1185">Reference proteome</keyword>
<reference evidence="3 4" key="1">
    <citation type="submission" date="2021-03" db="EMBL/GenBank/DDBJ databases">
        <authorList>
            <person name="Gilmore M.S."/>
            <person name="Schwartzman J."/>
            <person name="Van Tyne D."/>
            <person name="Martin M."/>
            <person name="Earl A.M."/>
            <person name="Manson A.L."/>
            <person name="Straub T."/>
            <person name="Salamzade R."/>
            <person name="Saavedra J."/>
            <person name="Lebreton F."/>
            <person name="Prichula J."/>
            <person name="Schaufler K."/>
            <person name="Gaca A."/>
            <person name="Sgardioli B."/>
            <person name="Wagenaar J."/>
            <person name="Strong T."/>
        </authorList>
    </citation>
    <scope>NUCLEOTIDE SEQUENCE [LARGE SCALE GENOMIC DNA]</scope>
    <source>
        <strain evidence="3 4">DIV2402</strain>
    </source>
</reference>
<dbReference type="Pfam" id="PF14501">
    <property type="entry name" value="HATPase_c_5"/>
    <property type="match status" value="1"/>
</dbReference>
<feature type="transmembrane region" description="Helical" evidence="1">
    <location>
        <begin position="108"/>
        <end position="128"/>
    </location>
</feature>
<dbReference type="SUPFAM" id="SSF55874">
    <property type="entry name" value="ATPase domain of HSP90 chaperone/DNA topoisomerase II/histidine kinase"/>
    <property type="match status" value="1"/>
</dbReference>
<dbReference type="Gene3D" id="3.30.565.10">
    <property type="entry name" value="Histidine kinase-like ATPase, C-terminal domain"/>
    <property type="match status" value="1"/>
</dbReference>
<reference evidence="3 4" key="2">
    <citation type="submission" date="2024-03" db="EMBL/GenBank/DDBJ databases">
        <title>The Genome Sequence of Enterococcus sp. DIV2402.</title>
        <authorList>
            <consortium name="The Broad Institute Genomics Platform"/>
            <consortium name="The Broad Institute Microbial Omics Core"/>
            <consortium name="The Broad Institute Genomic Center for Infectious Diseases"/>
            <person name="Earl A."/>
            <person name="Manson A."/>
            <person name="Gilmore M."/>
            <person name="Schwartman J."/>
            <person name="Shea T."/>
            <person name="Abouelleil A."/>
            <person name="Cao P."/>
            <person name="Chapman S."/>
            <person name="Cusick C."/>
            <person name="Young S."/>
            <person name="Neafsey D."/>
            <person name="Nusbaum C."/>
            <person name="Birren B."/>
        </authorList>
    </citation>
    <scope>NUCLEOTIDE SEQUENCE [LARGE SCALE GENOMIC DNA]</scope>
    <source>
        <strain evidence="3 4">DIV2402</strain>
    </source>
</reference>
<evidence type="ECO:0000313" key="4">
    <source>
        <dbReference type="Proteomes" id="UP000664701"/>
    </source>
</evidence>
<evidence type="ECO:0000256" key="1">
    <source>
        <dbReference type="SAM" id="Phobius"/>
    </source>
</evidence>
<name>A0ABZ2SJ98_9ENTE</name>
<dbReference type="PANTHER" id="PTHR40448:SF1">
    <property type="entry name" value="TWO-COMPONENT SENSOR HISTIDINE KINASE"/>
    <property type="match status" value="1"/>
</dbReference>
<feature type="transmembrane region" description="Helical" evidence="1">
    <location>
        <begin position="31"/>
        <end position="64"/>
    </location>
</feature>
<keyword evidence="3" id="KW-0418">Kinase</keyword>
<keyword evidence="1" id="KW-0812">Transmembrane</keyword>
<organism evidence="3 4">
    <name type="scientific">Candidatus Enterococcus lowellii</name>
    <dbReference type="NCBI Taxonomy" id="2230877"/>
    <lineage>
        <taxon>Bacteria</taxon>
        <taxon>Bacillati</taxon>
        <taxon>Bacillota</taxon>
        <taxon>Bacilli</taxon>
        <taxon>Lactobacillales</taxon>
        <taxon>Enterococcaceae</taxon>
        <taxon>Enterococcus</taxon>
    </lineage>
</organism>
<dbReference type="Proteomes" id="UP000664701">
    <property type="component" value="Chromosome"/>
</dbReference>
<feature type="domain" description="Sensor histidine kinase NatK-like C-terminal" evidence="2">
    <location>
        <begin position="326"/>
        <end position="426"/>
    </location>
</feature>
<keyword evidence="3" id="KW-0808">Transferase</keyword>
<accession>A0ABZ2SJ98</accession>
<proteinExistence type="predicted"/>
<keyword evidence="1" id="KW-1133">Transmembrane helix</keyword>
<dbReference type="EMBL" id="CP147251">
    <property type="protein sequence ID" value="WYJ75931.1"/>
    <property type="molecule type" value="Genomic_DNA"/>
</dbReference>
<evidence type="ECO:0000259" key="2">
    <source>
        <dbReference type="Pfam" id="PF14501"/>
    </source>
</evidence>
<dbReference type="GO" id="GO:0016301">
    <property type="term" value="F:kinase activity"/>
    <property type="evidence" value="ECO:0007669"/>
    <property type="project" value="UniProtKB-KW"/>
</dbReference>
<dbReference type="PANTHER" id="PTHR40448">
    <property type="entry name" value="TWO-COMPONENT SENSOR HISTIDINE KINASE"/>
    <property type="match status" value="1"/>
</dbReference>
<dbReference type="InterPro" id="IPR036890">
    <property type="entry name" value="HATPase_C_sf"/>
</dbReference>
<feature type="transmembrane region" description="Helical" evidence="1">
    <location>
        <begin position="76"/>
        <end position="102"/>
    </location>
</feature>
<dbReference type="RefSeq" id="WP_207941995.1">
    <property type="nucleotide sequence ID" value="NZ_CP147251.1"/>
</dbReference>
<protein>
    <submittedName>
        <fullName evidence="3">Two-component system, LytTR family, sensor histidine kinase AgrC</fullName>
    </submittedName>
</protein>